<dbReference type="RefSeq" id="WP_304275239.1">
    <property type="nucleotide sequence ID" value="NZ_QFQZ01000012.1"/>
</dbReference>
<sequence>MKLQPTDAVLNAAVDWGHAKLREERVWEALKAATYPPEIDALREEHRVAREALAKAWKAFDDAHTAWDLEARQ</sequence>
<protein>
    <submittedName>
        <fullName evidence="1">Uncharacterized protein</fullName>
    </submittedName>
</protein>
<evidence type="ECO:0000313" key="2">
    <source>
        <dbReference type="Proteomes" id="UP000249393"/>
    </source>
</evidence>
<proteinExistence type="predicted"/>
<accession>A0A2W5VAY1</accession>
<dbReference type="Proteomes" id="UP000249393">
    <property type="component" value="Unassembled WGS sequence"/>
</dbReference>
<evidence type="ECO:0000313" key="1">
    <source>
        <dbReference type="EMBL" id="PZR35787.1"/>
    </source>
</evidence>
<reference evidence="1 2" key="1">
    <citation type="submission" date="2017-08" db="EMBL/GenBank/DDBJ databases">
        <title>Infants hospitalized years apart are colonized by the same room-sourced microbial strains.</title>
        <authorList>
            <person name="Brooks B."/>
            <person name="Olm M.R."/>
            <person name="Firek B.A."/>
            <person name="Baker R."/>
            <person name="Thomas B.C."/>
            <person name="Morowitz M.J."/>
            <person name="Banfield J.F."/>
        </authorList>
    </citation>
    <scope>NUCLEOTIDE SEQUENCE [LARGE SCALE GENOMIC DNA]</scope>
    <source>
        <strain evidence="1">S2_003_000_R2_4</strain>
    </source>
</reference>
<dbReference type="EMBL" id="QFQZ01000012">
    <property type="protein sequence ID" value="PZR35787.1"/>
    <property type="molecule type" value="Genomic_DNA"/>
</dbReference>
<name>A0A2W5VAY1_9CAUL</name>
<gene>
    <name evidence="1" type="ORF">DI526_05730</name>
</gene>
<comment type="caution">
    <text evidence="1">The sequence shown here is derived from an EMBL/GenBank/DDBJ whole genome shotgun (WGS) entry which is preliminary data.</text>
</comment>
<dbReference type="AlphaFoldDB" id="A0A2W5VAY1"/>
<organism evidence="1 2">
    <name type="scientific">Caulobacter segnis</name>
    <dbReference type="NCBI Taxonomy" id="88688"/>
    <lineage>
        <taxon>Bacteria</taxon>
        <taxon>Pseudomonadati</taxon>
        <taxon>Pseudomonadota</taxon>
        <taxon>Alphaproteobacteria</taxon>
        <taxon>Caulobacterales</taxon>
        <taxon>Caulobacteraceae</taxon>
        <taxon>Caulobacter</taxon>
    </lineage>
</organism>